<feature type="compositionally biased region" description="Low complexity" evidence="1">
    <location>
        <begin position="1"/>
        <end position="19"/>
    </location>
</feature>
<gene>
    <name evidence="2" type="ORF">QBC37DRAFT_127549</name>
</gene>
<reference evidence="2" key="2">
    <citation type="submission" date="2023-05" db="EMBL/GenBank/DDBJ databases">
        <authorList>
            <consortium name="Lawrence Berkeley National Laboratory"/>
            <person name="Steindorff A."/>
            <person name="Hensen N."/>
            <person name="Bonometti L."/>
            <person name="Westerberg I."/>
            <person name="Brannstrom I.O."/>
            <person name="Guillou S."/>
            <person name="Cros-Aarteil S."/>
            <person name="Calhoun S."/>
            <person name="Haridas S."/>
            <person name="Kuo A."/>
            <person name="Mondo S."/>
            <person name="Pangilinan J."/>
            <person name="Riley R."/>
            <person name="Labutti K."/>
            <person name="Andreopoulos B."/>
            <person name="Lipzen A."/>
            <person name="Chen C."/>
            <person name="Yanf M."/>
            <person name="Daum C."/>
            <person name="Ng V."/>
            <person name="Clum A."/>
            <person name="Ohm R."/>
            <person name="Martin F."/>
            <person name="Silar P."/>
            <person name="Natvig D."/>
            <person name="Lalanne C."/>
            <person name="Gautier V."/>
            <person name="Ament-Velasquez S.L."/>
            <person name="Kruys A."/>
            <person name="Hutchinson M.I."/>
            <person name="Powell A.J."/>
            <person name="Barry K."/>
            <person name="Miller A.N."/>
            <person name="Grigoriev I.V."/>
            <person name="Debuchy R."/>
            <person name="Gladieux P."/>
            <person name="Thoren M.H."/>
            <person name="Johannesson H."/>
        </authorList>
    </citation>
    <scope>NUCLEOTIDE SEQUENCE</scope>
    <source>
        <strain evidence="2">PSN293</strain>
    </source>
</reference>
<feature type="compositionally biased region" description="Basic and acidic residues" evidence="1">
    <location>
        <begin position="407"/>
        <end position="424"/>
    </location>
</feature>
<evidence type="ECO:0000313" key="3">
    <source>
        <dbReference type="Proteomes" id="UP001301769"/>
    </source>
</evidence>
<feature type="compositionally biased region" description="Acidic residues" evidence="1">
    <location>
        <begin position="1253"/>
        <end position="1262"/>
    </location>
</feature>
<protein>
    <submittedName>
        <fullName evidence="2">Uncharacterized protein</fullName>
    </submittedName>
</protein>
<feature type="compositionally biased region" description="Acidic residues" evidence="1">
    <location>
        <begin position="1289"/>
        <end position="1331"/>
    </location>
</feature>
<accession>A0AAN7B9E8</accession>
<proteinExistence type="predicted"/>
<feature type="region of interest" description="Disordered" evidence="1">
    <location>
        <begin position="1"/>
        <end position="32"/>
    </location>
</feature>
<feature type="region of interest" description="Disordered" evidence="1">
    <location>
        <begin position="1222"/>
        <end position="1331"/>
    </location>
</feature>
<reference evidence="2" key="1">
    <citation type="journal article" date="2023" name="Mol. Phylogenet. Evol.">
        <title>Genome-scale phylogeny and comparative genomics of the fungal order Sordariales.</title>
        <authorList>
            <person name="Hensen N."/>
            <person name="Bonometti L."/>
            <person name="Westerberg I."/>
            <person name="Brannstrom I.O."/>
            <person name="Guillou S."/>
            <person name="Cros-Aarteil S."/>
            <person name="Calhoun S."/>
            <person name="Haridas S."/>
            <person name="Kuo A."/>
            <person name="Mondo S."/>
            <person name="Pangilinan J."/>
            <person name="Riley R."/>
            <person name="LaButti K."/>
            <person name="Andreopoulos B."/>
            <person name="Lipzen A."/>
            <person name="Chen C."/>
            <person name="Yan M."/>
            <person name="Daum C."/>
            <person name="Ng V."/>
            <person name="Clum A."/>
            <person name="Steindorff A."/>
            <person name="Ohm R.A."/>
            <person name="Martin F."/>
            <person name="Silar P."/>
            <person name="Natvig D.O."/>
            <person name="Lalanne C."/>
            <person name="Gautier V."/>
            <person name="Ament-Velasquez S.L."/>
            <person name="Kruys A."/>
            <person name="Hutchinson M.I."/>
            <person name="Powell A.J."/>
            <person name="Barry K."/>
            <person name="Miller A.N."/>
            <person name="Grigoriev I.V."/>
            <person name="Debuchy R."/>
            <person name="Gladieux P."/>
            <person name="Hiltunen Thoren M."/>
            <person name="Johannesson H."/>
        </authorList>
    </citation>
    <scope>NUCLEOTIDE SEQUENCE</scope>
    <source>
        <strain evidence="2">PSN293</strain>
    </source>
</reference>
<organism evidence="2 3">
    <name type="scientific">Rhypophila decipiens</name>
    <dbReference type="NCBI Taxonomy" id="261697"/>
    <lineage>
        <taxon>Eukaryota</taxon>
        <taxon>Fungi</taxon>
        <taxon>Dikarya</taxon>
        <taxon>Ascomycota</taxon>
        <taxon>Pezizomycotina</taxon>
        <taxon>Sordariomycetes</taxon>
        <taxon>Sordariomycetidae</taxon>
        <taxon>Sordariales</taxon>
        <taxon>Naviculisporaceae</taxon>
        <taxon>Rhypophila</taxon>
    </lineage>
</organism>
<feature type="compositionally biased region" description="Pro residues" evidence="1">
    <location>
        <begin position="20"/>
        <end position="29"/>
    </location>
</feature>
<evidence type="ECO:0000313" key="2">
    <source>
        <dbReference type="EMBL" id="KAK4215349.1"/>
    </source>
</evidence>
<keyword evidence="3" id="KW-1185">Reference proteome</keyword>
<sequence>MAQAPGAAPTGAPAATAPAAPNPPNPPAPSAWITEHSDVYLALQDKVISAAEMLDHLDSVRKAKNWPGIRKREFHIDSSEDDADVTVHADTAASATNSDSDEETASDYEADIYWATATLAGGHWDELWAPMWTHPKHRDLRRLKLEDFDSQGNPKKIRARLDLPQVLHRPALLPKDAARKPTLYAKRYGMDPDRPKGSRGRSRFSPMISATRRLKVVDPATGDRDPTRARVDFFVINDEINAKGGFGPFVQKLDTIKPDDEDYAKYMAIKKFLAISSDDVDYQRAIFYDLSTDERIQLKTADPEDPDPPPDSNLRGPLHPAFDYRHWRNHLKLPRPDDIDGYLKLNYALEGTEGTYRIRASDQRVWMAIQPMLQAASRIIEAHPAWGIICDPFLRRLVPESRVRDSGTSRKIELADGERPDPPDPKNVAGMRNRLRIASEWPVYIHIYEGDGIPMPDLHDEKAQRALKKWKEETDGVYDMGARAWDFLARHVQYQIGLSFGGDEGYDEIGGRSVCYGLTHESEINGKPKIVLGAWSIWPLLTPSYTHAEKGVQSKYLTSTFLHEFGHAVMAANRALATDYWLQKEPNLTDQAREAFRKIRWELITSPHGREHSEPHFGMEPEQEIGFALENQLWSGVPTCANIGNILEAFEEFDWMGMVAPSMNDWPREYWPSGDTGRPARVGMINFPKVPHHKFLRLTTVAEETKMFQQSFWDAEVAKKGTKALQPVAPGGGLMPTVRGNLVPPRRVFATMFDREVFGELQTAMQHLSNAGYSFSSMFIQEWMNELAEEAIIEEQMRAFLQLDTQMAAFMSKFLRPYARRMALAVKVMQVDLDHLLSPDHIKISAMSNELVMVDANNFQLANMDTVFQPPVNIREYRALVQSACRQVYAAVRETGPTIVGRAQHHLSEIQALFIHHMGLRRPSRARLNTGPDNKLLSMRARMDYFNRQLAAVRNTYTGAFNAISGLLGDSMRVPQLDTDDQYRVAKDLLPGLVGKMQAVIQGVADAWNVFTQAQSSTMEEGVSVFHTIPSFTSVPTRRWRRRKQLLKKAAMREAYKMPKRIREVFWHIVYVLGAAAQRVSNRDNNPEVDIEAEINEELERARTRLGPRDPLEQPTISERQYLDMTADIRRVPPPNPLAAYLIPAGAPQARNSRPPGPAVPADADPVNKLLPTGVKRKWVERLFGGKEVLDQFEQPNHPAPWVYKDGKTDANKKRRLIAAGIQWTPPNSSESELTSPPQSLVPEWDYEHSTDSYEEEEEDVDMTSLPPPPVDPTAPVVDADGDVNMPGSDEDAEGDEESDEIYDASDGGDDSGVYEDSDGDEDEDGDVVMD</sequence>
<comment type="caution">
    <text evidence="2">The sequence shown here is derived from an EMBL/GenBank/DDBJ whole genome shotgun (WGS) entry which is preliminary data.</text>
</comment>
<evidence type="ECO:0000256" key="1">
    <source>
        <dbReference type="SAM" id="MobiDB-lite"/>
    </source>
</evidence>
<feature type="compositionally biased region" description="Polar residues" evidence="1">
    <location>
        <begin position="1225"/>
        <end position="1239"/>
    </location>
</feature>
<dbReference type="EMBL" id="MU858081">
    <property type="protein sequence ID" value="KAK4215349.1"/>
    <property type="molecule type" value="Genomic_DNA"/>
</dbReference>
<dbReference type="Proteomes" id="UP001301769">
    <property type="component" value="Unassembled WGS sequence"/>
</dbReference>
<name>A0AAN7B9E8_9PEZI</name>
<feature type="region of interest" description="Disordered" evidence="1">
    <location>
        <begin position="407"/>
        <end position="429"/>
    </location>
</feature>